<dbReference type="CDD" id="cd00067">
    <property type="entry name" value="GAL4"/>
    <property type="match status" value="1"/>
</dbReference>
<keyword evidence="6" id="KW-0539">Nucleus</keyword>
<keyword evidence="4" id="KW-0238">DNA-binding</keyword>
<dbReference type="PANTHER" id="PTHR37534">
    <property type="entry name" value="TRANSCRIPTIONAL ACTIVATOR PROTEIN UGA3"/>
    <property type="match status" value="1"/>
</dbReference>
<feature type="region of interest" description="Disordered" evidence="7">
    <location>
        <begin position="100"/>
        <end position="159"/>
    </location>
</feature>
<dbReference type="OrthoDB" id="5386330at2759"/>
<dbReference type="SMART" id="SM00066">
    <property type="entry name" value="GAL4"/>
    <property type="match status" value="1"/>
</dbReference>
<evidence type="ECO:0000256" key="2">
    <source>
        <dbReference type="ARBA" id="ARBA00022833"/>
    </source>
</evidence>
<comment type="subcellular location">
    <subcellularLocation>
        <location evidence="1">Nucleus</location>
    </subcellularLocation>
</comment>
<dbReference type="OMA" id="CFERPYC"/>
<keyword evidence="5" id="KW-0804">Transcription</keyword>
<dbReference type="Pfam" id="PF00172">
    <property type="entry name" value="Zn_clus"/>
    <property type="match status" value="1"/>
</dbReference>
<reference evidence="10" key="1">
    <citation type="journal article" date="2015" name="Genome Announc.">
        <title>Draft genome sequence of the cellulolytic fungus Chaetomium globosum.</title>
        <authorList>
            <person name="Cuomo C.A."/>
            <person name="Untereiner W.A."/>
            <person name="Ma L.-J."/>
            <person name="Grabherr M."/>
            <person name="Birren B.W."/>
        </authorList>
    </citation>
    <scope>NUCLEOTIDE SEQUENCE [LARGE SCALE GENOMIC DNA]</scope>
    <source>
        <strain evidence="10">ATCC 6205 / CBS 148.51 / DSM 1962 / NBRC 6347 / NRRL 1970</strain>
    </source>
</reference>
<dbReference type="InterPro" id="IPR036864">
    <property type="entry name" value="Zn2-C6_fun-type_DNA-bd_sf"/>
</dbReference>
<dbReference type="EMBL" id="CH408031">
    <property type="protein sequence ID" value="EAQ89400.1"/>
    <property type="molecule type" value="Genomic_DNA"/>
</dbReference>
<dbReference type="GO" id="GO:0005634">
    <property type="term" value="C:nucleus"/>
    <property type="evidence" value="ECO:0007669"/>
    <property type="project" value="UniProtKB-SubCell"/>
</dbReference>
<feature type="compositionally biased region" description="Basic residues" evidence="7">
    <location>
        <begin position="127"/>
        <end position="138"/>
    </location>
</feature>
<evidence type="ECO:0000313" key="9">
    <source>
        <dbReference type="EMBL" id="EAQ89400.1"/>
    </source>
</evidence>
<dbReference type="InParanoid" id="Q2H5P6"/>
<proteinExistence type="predicted"/>
<dbReference type="InterPro" id="IPR001138">
    <property type="entry name" value="Zn2Cys6_DnaBD"/>
</dbReference>
<dbReference type="eggNOG" id="ENOG502SMC4">
    <property type="taxonomic scope" value="Eukaryota"/>
</dbReference>
<evidence type="ECO:0000259" key="8">
    <source>
        <dbReference type="PROSITE" id="PS50048"/>
    </source>
</evidence>
<dbReference type="GO" id="GO:0045944">
    <property type="term" value="P:positive regulation of transcription by RNA polymerase II"/>
    <property type="evidence" value="ECO:0007669"/>
    <property type="project" value="TreeGrafter"/>
</dbReference>
<dbReference type="RefSeq" id="XP_001222114.1">
    <property type="nucleotide sequence ID" value="XM_001222113.1"/>
</dbReference>
<name>Q2H5P6_CHAGB</name>
<dbReference type="GO" id="GO:0000976">
    <property type="term" value="F:transcription cis-regulatory region binding"/>
    <property type="evidence" value="ECO:0007669"/>
    <property type="project" value="TreeGrafter"/>
</dbReference>
<dbReference type="InterPro" id="IPR021858">
    <property type="entry name" value="Fun_TF"/>
</dbReference>
<dbReference type="PANTHER" id="PTHR37534:SF48">
    <property type="entry name" value="FINGER DOMAIN PROTEIN, PUTATIVE-RELATED"/>
    <property type="match status" value="1"/>
</dbReference>
<feature type="region of interest" description="Disordered" evidence="7">
    <location>
        <begin position="1"/>
        <end position="37"/>
    </location>
</feature>
<dbReference type="PROSITE" id="PS50048">
    <property type="entry name" value="ZN2_CY6_FUNGAL_2"/>
    <property type="match status" value="1"/>
</dbReference>
<keyword evidence="2" id="KW-0862">Zinc</keyword>
<dbReference type="Gene3D" id="4.10.240.10">
    <property type="entry name" value="Zn(2)-C6 fungal-type DNA-binding domain"/>
    <property type="match status" value="1"/>
</dbReference>
<dbReference type="Pfam" id="PF11951">
    <property type="entry name" value="Fungal_trans_2"/>
    <property type="match status" value="1"/>
</dbReference>
<dbReference type="HOGENOM" id="CLU_021916_2_1_1"/>
<organism evidence="9 10">
    <name type="scientific">Chaetomium globosum (strain ATCC 6205 / CBS 148.51 / DSM 1962 / NBRC 6347 / NRRL 1970)</name>
    <name type="common">Soil fungus</name>
    <dbReference type="NCBI Taxonomy" id="306901"/>
    <lineage>
        <taxon>Eukaryota</taxon>
        <taxon>Fungi</taxon>
        <taxon>Dikarya</taxon>
        <taxon>Ascomycota</taxon>
        <taxon>Pezizomycotina</taxon>
        <taxon>Sordariomycetes</taxon>
        <taxon>Sordariomycetidae</taxon>
        <taxon>Sordariales</taxon>
        <taxon>Chaetomiaceae</taxon>
        <taxon>Chaetomium</taxon>
    </lineage>
</organism>
<dbReference type="AlphaFoldDB" id="Q2H5P6"/>
<evidence type="ECO:0000256" key="4">
    <source>
        <dbReference type="ARBA" id="ARBA00023125"/>
    </source>
</evidence>
<dbReference type="VEuPathDB" id="FungiDB:CHGG_06019"/>
<feature type="domain" description="Zn(2)-C6 fungal-type" evidence="8">
    <location>
        <begin position="58"/>
        <end position="86"/>
    </location>
</feature>
<gene>
    <name evidence="9" type="ORF">CHGG_06019</name>
</gene>
<dbReference type="SUPFAM" id="SSF57701">
    <property type="entry name" value="Zn2/Cys6 DNA-binding domain"/>
    <property type="match status" value="1"/>
</dbReference>
<dbReference type="Proteomes" id="UP000001056">
    <property type="component" value="Unassembled WGS sequence"/>
</dbReference>
<dbReference type="GO" id="GO:0000981">
    <property type="term" value="F:DNA-binding transcription factor activity, RNA polymerase II-specific"/>
    <property type="evidence" value="ECO:0007669"/>
    <property type="project" value="InterPro"/>
</dbReference>
<evidence type="ECO:0000313" key="10">
    <source>
        <dbReference type="Proteomes" id="UP000001056"/>
    </source>
</evidence>
<accession>Q2H5P6</accession>
<sequence length="551" mass="61554">MPAAAARAIGKYSAAMSEHSQRSEHTTPDPSTPNPIVPIITAVERPEPGRTERPERPQCWECRRRRLVCDGVQPVCTKCRAAGIVCPGYADKKPLTWLAPGQVMSRTRRKKNPSTKVPNSKAPPPRKACHSAKRRLEKKGRAVAGDSSEDSRSDTQDEMVEFPRPVEIRPEVCDIFEAMLYYNGHIYPQLEQSQLAPSGFLFPIVLVQDIPPSIVHTLVSVVVGHRITQMVDDPTTSQVVKPMWTRLYRHRDIAVREITKLVSNEATRKNITTLVAVYSLLFAMLQQSFTPGWRTHVDAYMSLLHLRGSFEDVIRDVPYIELSMMALFIVSVFANTTSPNNNQLQITSTDGTLRLASTYYTETYYPSINCPSTLFTDIILINDLRTHLPSPETTRTAHLLLARIEAFSPTAFSADKDAFEDEWQLLGSIYRATTALYAILSLQSSGALPRASAELGLARARHARQLFGLLERAVEVPRVRKRTTWALIVAGVEAARAGAGVQKWIGERLDDMSRDHGVAGPRVARATLERFWARGGGSWDECFPEPCCFLM</sequence>
<evidence type="ECO:0000256" key="1">
    <source>
        <dbReference type="ARBA" id="ARBA00004123"/>
    </source>
</evidence>
<evidence type="ECO:0000256" key="5">
    <source>
        <dbReference type="ARBA" id="ARBA00023163"/>
    </source>
</evidence>
<dbReference type="GO" id="GO:0008270">
    <property type="term" value="F:zinc ion binding"/>
    <property type="evidence" value="ECO:0007669"/>
    <property type="project" value="InterPro"/>
</dbReference>
<evidence type="ECO:0000256" key="7">
    <source>
        <dbReference type="SAM" id="MobiDB-lite"/>
    </source>
</evidence>
<evidence type="ECO:0000256" key="6">
    <source>
        <dbReference type="ARBA" id="ARBA00023242"/>
    </source>
</evidence>
<keyword evidence="10" id="KW-1185">Reference proteome</keyword>
<evidence type="ECO:0000256" key="3">
    <source>
        <dbReference type="ARBA" id="ARBA00023015"/>
    </source>
</evidence>
<dbReference type="GeneID" id="4390459"/>
<protein>
    <recommendedName>
        <fullName evidence="8">Zn(2)-C6 fungal-type domain-containing protein</fullName>
    </recommendedName>
</protein>
<keyword evidence="3" id="KW-0805">Transcription regulation</keyword>